<dbReference type="SUPFAM" id="SSF55811">
    <property type="entry name" value="Nudix"/>
    <property type="match status" value="2"/>
</dbReference>
<dbReference type="PANTHER" id="PTHR42904">
    <property type="entry name" value="NUDIX HYDROLASE, NUDC SUBFAMILY"/>
    <property type="match status" value="1"/>
</dbReference>
<evidence type="ECO:0000256" key="7">
    <source>
        <dbReference type="ARBA" id="ARBA00022842"/>
    </source>
</evidence>
<dbReference type="PANTHER" id="PTHR42904:SF6">
    <property type="entry name" value="NAD-CAPPED RNA HYDROLASE NUDT12"/>
    <property type="match status" value="1"/>
</dbReference>
<comment type="similarity">
    <text evidence="3">Belongs to the Nudix hydrolase family. NudC subfamily.</text>
</comment>
<accession>A0A8J7J577</accession>
<dbReference type="Proteomes" id="UP000636888">
    <property type="component" value="Unassembled WGS sequence"/>
</dbReference>
<dbReference type="Gene3D" id="3.90.79.20">
    <property type="match status" value="1"/>
</dbReference>
<keyword evidence="13" id="KW-1185">Reference proteome</keyword>
<dbReference type="PROSITE" id="PS00893">
    <property type="entry name" value="NUDIX_BOX"/>
    <property type="match status" value="1"/>
</dbReference>
<proteinExistence type="inferred from homology"/>
<evidence type="ECO:0000313" key="12">
    <source>
        <dbReference type="EMBL" id="MBJ6723521.1"/>
    </source>
</evidence>
<comment type="caution">
    <text evidence="12">The sequence shown here is derived from an EMBL/GenBank/DDBJ whole genome shotgun (WGS) entry which is preliminary data.</text>
</comment>
<dbReference type="Gene3D" id="3.90.79.10">
    <property type="entry name" value="Nucleoside Triphosphate Pyrophosphohydrolase"/>
    <property type="match status" value="1"/>
</dbReference>
<dbReference type="GO" id="GO:0046872">
    <property type="term" value="F:metal ion binding"/>
    <property type="evidence" value="ECO:0007669"/>
    <property type="project" value="UniProtKB-KW"/>
</dbReference>
<keyword evidence="5" id="KW-0479">Metal-binding</keyword>
<keyword evidence="6 10" id="KW-0378">Hydrolase</keyword>
<feature type="domain" description="Nudix hydrolase" evidence="11">
    <location>
        <begin position="152"/>
        <end position="274"/>
    </location>
</feature>
<protein>
    <recommendedName>
        <fullName evidence="4">NAD(+) diphosphatase</fullName>
        <ecNumber evidence="4">3.6.1.22</ecNumber>
    </recommendedName>
</protein>
<dbReference type="Pfam" id="PF00293">
    <property type="entry name" value="NUDIX"/>
    <property type="match status" value="1"/>
</dbReference>
<dbReference type="GO" id="GO:0019677">
    <property type="term" value="P:NAD+ catabolic process"/>
    <property type="evidence" value="ECO:0007669"/>
    <property type="project" value="TreeGrafter"/>
</dbReference>
<comment type="catalytic activity">
    <reaction evidence="9">
        <text>a 5'-end NAD(+)-phospho-ribonucleoside in mRNA + H2O = a 5'-end phospho-adenosine-phospho-ribonucleoside in mRNA + beta-nicotinamide D-ribonucleotide + 2 H(+)</text>
        <dbReference type="Rhea" id="RHEA:60876"/>
        <dbReference type="Rhea" id="RHEA-COMP:15698"/>
        <dbReference type="Rhea" id="RHEA-COMP:15719"/>
        <dbReference type="ChEBI" id="CHEBI:14649"/>
        <dbReference type="ChEBI" id="CHEBI:15377"/>
        <dbReference type="ChEBI" id="CHEBI:15378"/>
        <dbReference type="ChEBI" id="CHEBI:144029"/>
        <dbReference type="ChEBI" id="CHEBI:144051"/>
    </reaction>
    <physiologicalReaction direction="left-to-right" evidence="9">
        <dbReference type="Rhea" id="RHEA:60877"/>
    </physiologicalReaction>
</comment>
<dbReference type="Pfam" id="PF09297">
    <property type="entry name" value="Zn_ribbon_NUD"/>
    <property type="match status" value="1"/>
</dbReference>
<keyword evidence="7" id="KW-0460">Magnesium</keyword>
<comment type="cofactor">
    <cofactor evidence="2">
        <name>Zn(2+)</name>
        <dbReference type="ChEBI" id="CHEBI:29105"/>
    </cofactor>
</comment>
<dbReference type="EMBL" id="JAEMHM010000002">
    <property type="protein sequence ID" value="MBJ6723521.1"/>
    <property type="molecule type" value="Genomic_DNA"/>
</dbReference>
<evidence type="ECO:0000256" key="4">
    <source>
        <dbReference type="ARBA" id="ARBA00012381"/>
    </source>
</evidence>
<dbReference type="EC" id="3.6.1.22" evidence="4"/>
<dbReference type="RefSeq" id="WP_199382366.1">
    <property type="nucleotide sequence ID" value="NZ_JAEMHM010000002.1"/>
</dbReference>
<evidence type="ECO:0000256" key="5">
    <source>
        <dbReference type="ARBA" id="ARBA00022723"/>
    </source>
</evidence>
<dbReference type="AlphaFoldDB" id="A0A8J7J577"/>
<evidence type="ECO:0000256" key="2">
    <source>
        <dbReference type="ARBA" id="ARBA00001947"/>
    </source>
</evidence>
<evidence type="ECO:0000256" key="8">
    <source>
        <dbReference type="ARBA" id="ARBA00023027"/>
    </source>
</evidence>
<dbReference type="InterPro" id="IPR050241">
    <property type="entry name" value="NAD-cap_RNA_hydrolase_NudC"/>
</dbReference>
<organism evidence="12 13">
    <name type="scientific">Geomesophilobacter sediminis</name>
    <dbReference type="NCBI Taxonomy" id="2798584"/>
    <lineage>
        <taxon>Bacteria</taxon>
        <taxon>Pseudomonadati</taxon>
        <taxon>Thermodesulfobacteriota</taxon>
        <taxon>Desulfuromonadia</taxon>
        <taxon>Geobacterales</taxon>
        <taxon>Geobacteraceae</taxon>
        <taxon>Geomesophilobacter</taxon>
    </lineage>
</organism>
<sequence>MKYPDTINLPFNAEALRERFTQKKPGEMADDGDHAAWVILQGDTILLDDGALPQGALLPGMIPSQGPMLFGLWDGAPIRVVSLSRSDVPPPSLQAVPTVELPDDLMSLAGLAKQLLYWDRLCNVCSRCGGSLERIDLSWGKRCTSCSHEHYPHIHPCVIVLVKRGDEMLLARKPEWPKGRYSLVAGFVDFGESLEECVVREVAEETGIKVHNIRYVGSQNWPFPSQLMAGFVADYLEGEVRVDQTELEDARWFPKGVMPDMLPPRRSIARWIIETYGNDGEDQR</sequence>
<dbReference type="InterPro" id="IPR020084">
    <property type="entry name" value="NUDIX_hydrolase_CS"/>
</dbReference>
<dbReference type="InterPro" id="IPR015797">
    <property type="entry name" value="NUDIX_hydrolase-like_dom_sf"/>
</dbReference>
<evidence type="ECO:0000256" key="10">
    <source>
        <dbReference type="RuleBase" id="RU003476"/>
    </source>
</evidence>
<comment type="cofactor">
    <cofactor evidence="1">
        <name>Mg(2+)</name>
        <dbReference type="ChEBI" id="CHEBI:18420"/>
    </cofactor>
</comment>
<dbReference type="NCBIfam" id="NF001299">
    <property type="entry name" value="PRK00241.1"/>
    <property type="match status" value="1"/>
</dbReference>
<dbReference type="GO" id="GO:0005829">
    <property type="term" value="C:cytosol"/>
    <property type="evidence" value="ECO:0007669"/>
    <property type="project" value="TreeGrafter"/>
</dbReference>
<evidence type="ECO:0000256" key="6">
    <source>
        <dbReference type="ARBA" id="ARBA00022801"/>
    </source>
</evidence>
<dbReference type="GO" id="GO:0006742">
    <property type="term" value="P:NADP+ catabolic process"/>
    <property type="evidence" value="ECO:0007669"/>
    <property type="project" value="TreeGrafter"/>
</dbReference>
<dbReference type="Pfam" id="PF09296">
    <property type="entry name" value="NUDIX-like"/>
    <property type="match status" value="1"/>
</dbReference>
<gene>
    <name evidence="12" type="primary">nudC</name>
    <name evidence="12" type="ORF">JFN93_02255</name>
</gene>
<dbReference type="InterPro" id="IPR020476">
    <property type="entry name" value="Nudix_hydrolase"/>
</dbReference>
<dbReference type="FunFam" id="3.90.79.10:FF:000051">
    <property type="entry name" value="Probable NADH pyrophosphatase"/>
    <property type="match status" value="1"/>
</dbReference>
<dbReference type="GO" id="GO:0035529">
    <property type="term" value="F:NADH pyrophosphatase activity"/>
    <property type="evidence" value="ECO:0007669"/>
    <property type="project" value="TreeGrafter"/>
</dbReference>
<evidence type="ECO:0000256" key="1">
    <source>
        <dbReference type="ARBA" id="ARBA00001946"/>
    </source>
</evidence>
<evidence type="ECO:0000256" key="3">
    <source>
        <dbReference type="ARBA" id="ARBA00009595"/>
    </source>
</evidence>
<dbReference type="InterPro" id="IPR000086">
    <property type="entry name" value="NUDIX_hydrolase_dom"/>
</dbReference>
<dbReference type="InterPro" id="IPR049734">
    <property type="entry name" value="NudC-like_C"/>
</dbReference>
<dbReference type="InterPro" id="IPR015376">
    <property type="entry name" value="Znr_NADH_PPase"/>
</dbReference>
<dbReference type="PRINTS" id="PR00502">
    <property type="entry name" value="NUDIXFAMILY"/>
</dbReference>
<dbReference type="InterPro" id="IPR015375">
    <property type="entry name" value="NADH_PPase-like_N"/>
</dbReference>
<evidence type="ECO:0000313" key="13">
    <source>
        <dbReference type="Proteomes" id="UP000636888"/>
    </source>
</evidence>
<evidence type="ECO:0000259" key="11">
    <source>
        <dbReference type="PROSITE" id="PS51462"/>
    </source>
</evidence>
<keyword evidence="8" id="KW-0520">NAD</keyword>
<dbReference type="PROSITE" id="PS51462">
    <property type="entry name" value="NUDIX"/>
    <property type="match status" value="1"/>
</dbReference>
<dbReference type="CDD" id="cd03429">
    <property type="entry name" value="NUDIX_NADH_pyrophosphatase_Nudt13"/>
    <property type="match status" value="1"/>
</dbReference>
<reference evidence="12" key="1">
    <citation type="submission" date="2020-12" db="EMBL/GenBank/DDBJ databases">
        <title>Geomonas sp. Red875, isolated from river sediment.</title>
        <authorList>
            <person name="Xu Z."/>
            <person name="Zhang Z."/>
            <person name="Masuda Y."/>
            <person name="Itoh H."/>
            <person name="Senoo K."/>
        </authorList>
    </citation>
    <scope>NUCLEOTIDE SEQUENCE</scope>
    <source>
        <strain evidence="12">Red875</strain>
    </source>
</reference>
<name>A0A8J7J577_9BACT</name>
<evidence type="ECO:0000256" key="9">
    <source>
        <dbReference type="ARBA" id="ARBA00023679"/>
    </source>
</evidence>